<dbReference type="AlphaFoldDB" id="A0A5C6WXL8"/>
<name>A0A5C6WXL8_9DELT</name>
<evidence type="ECO:0000313" key="1">
    <source>
        <dbReference type="EMBL" id="TXD31714.1"/>
    </source>
</evidence>
<sequence length="179" mass="19852">MNAIPTSLSEALDALGTPAIDATPFLTLLEDRFGIAPVHLHDLVFIRANKRIVSVVHREHHLPTEPRPESVGLSFMRDDMVVPKLTTPAAMTFARYARINVIDTTSAQCDAYLTRETFALSEAQVDTCTSRGYVLIRHRGHGLGVGFLRSTEPGEREVQSFFPKAWSQDVTRSAFGEVE</sequence>
<reference evidence="1 2" key="1">
    <citation type="submission" date="2019-08" db="EMBL/GenBank/DDBJ databases">
        <title>Bradymonadales sp. TMQ2.</title>
        <authorList>
            <person name="Liang Q."/>
        </authorList>
    </citation>
    <scope>NUCLEOTIDE SEQUENCE [LARGE SCALE GENOMIC DNA]</scope>
    <source>
        <strain evidence="1 2">TMQ2</strain>
    </source>
</reference>
<gene>
    <name evidence="1" type="ORF">FRC96_20625</name>
</gene>
<dbReference type="Proteomes" id="UP000321046">
    <property type="component" value="Unassembled WGS sequence"/>
</dbReference>
<proteinExistence type="predicted"/>
<organism evidence="1 2">
    <name type="scientific">Lujinxingia vulgaris</name>
    <dbReference type="NCBI Taxonomy" id="2600176"/>
    <lineage>
        <taxon>Bacteria</taxon>
        <taxon>Deltaproteobacteria</taxon>
        <taxon>Bradymonadales</taxon>
        <taxon>Lujinxingiaceae</taxon>
        <taxon>Lujinxingia</taxon>
    </lineage>
</organism>
<accession>A0A5C6WXL8</accession>
<protein>
    <submittedName>
        <fullName evidence="1">Uncharacterized protein</fullName>
    </submittedName>
</protein>
<dbReference type="RefSeq" id="WP_146977425.1">
    <property type="nucleotide sequence ID" value="NZ_VOSL01000146.1"/>
</dbReference>
<evidence type="ECO:0000313" key="2">
    <source>
        <dbReference type="Proteomes" id="UP000321046"/>
    </source>
</evidence>
<comment type="caution">
    <text evidence="1">The sequence shown here is derived from an EMBL/GenBank/DDBJ whole genome shotgun (WGS) entry which is preliminary data.</text>
</comment>
<dbReference type="OrthoDB" id="5506293at2"/>
<dbReference type="EMBL" id="VOSL01000146">
    <property type="protein sequence ID" value="TXD31714.1"/>
    <property type="molecule type" value="Genomic_DNA"/>
</dbReference>